<dbReference type="GO" id="GO:0031146">
    <property type="term" value="P:SCF-dependent proteasomal ubiquitin-dependent protein catabolic process"/>
    <property type="evidence" value="ECO:0007669"/>
    <property type="project" value="TreeGrafter"/>
</dbReference>
<feature type="region of interest" description="Disordered" evidence="1">
    <location>
        <begin position="1"/>
        <end position="20"/>
    </location>
</feature>
<name>S3E356_GLAL2</name>
<dbReference type="FunFam" id="3.80.10.10:FF:000601">
    <property type="entry name" value="DNA repair protein Rad7, protein"/>
    <property type="match status" value="1"/>
</dbReference>
<dbReference type="GeneID" id="19464919"/>
<organism evidence="3 4">
    <name type="scientific">Glarea lozoyensis (strain ATCC 20868 / MF5171)</name>
    <dbReference type="NCBI Taxonomy" id="1116229"/>
    <lineage>
        <taxon>Eukaryota</taxon>
        <taxon>Fungi</taxon>
        <taxon>Dikarya</taxon>
        <taxon>Ascomycota</taxon>
        <taxon>Pezizomycotina</taxon>
        <taxon>Leotiomycetes</taxon>
        <taxon>Helotiales</taxon>
        <taxon>Helotiaceae</taxon>
        <taxon>Glarea</taxon>
    </lineage>
</organism>
<dbReference type="PANTHER" id="PTHR13318">
    <property type="entry name" value="PARTNER OF PAIRED, ISOFORM B-RELATED"/>
    <property type="match status" value="1"/>
</dbReference>
<proteinExistence type="predicted"/>
<evidence type="ECO:0000256" key="1">
    <source>
        <dbReference type="SAM" id="MobiDB-lite"/>
    </source>
</evidence>
<sequence>MNPPNPPNAPNGGAQRPVRQIRGPQSALTDFLASHNINANQIRQDADARRAAALASRQAGDDDENTAPTPPSEDEPVTIARKRESKAQTAKRKKEEEKAIAKIKASKQFQRKRAAYGSDSDVTDEDEAARRQFEESHAPLPAQTENCEICEKRFTVTGYSKKGEDGGLLCPKCSKELDKEQGAERKRRKTAQGRQRRQVQSNLLDGIYPGAKDLMTICIETLAKNVDIAEDLGDLPDSMVNRLSSILSKRRLMNSTTLNLFLKMGKDTINIHEGAKLTADDYIRVFQWTPTVKNLLVKDGIQFKNKVMDHLIDCPVKLESFSIHGSNLIDDDRWNRFLQEKGSYLKALKVYYTDGHFGDEQLELLPKTCPDLKILKVSHNQKVTDAGIAHLANLNKLEKLTLQIYKPTTSKPYVKVIDAIGSSLRTLCLDAVHTINDKVLESIHNNCHNLTKLRITDNEVLTDAAFATLFTNWSNPPLTNINLSKCRHIDAADPRDNPSSIGLGSAGFVALMVHSSKTLRYLDIHSCRHISLETFESVFNPTEKTYPELKKMNLSFCSNVNDFVVQSIFKCCPNLETLVTFGNFGVRDVRVPKGKILIGVPTAMGMQIEGTEDGEGRVI</sequence>
<dbReference type="SMART" id="SM00367">
    <property type="entry name" value="LRR_CC"/>
    <property type="match status" value="4"/>
</dbReference>
<accession>S3E356</accession>
<dbReference type="EMBL" id="KE145358">
    <property type="protein sequence ID" value="EPE32853.1"/>
    <property type="molecule type" value="Genomic_DNA"/>
</dbReference>
<dbReference type="RefSeq" id="XP_008079470.1">
    <property type="nucleotide sequence ID" value="XM_008081279.1"/>
</dbReference>
<keyword evidence="4" id="KW-1185">Reference proteome</keyword>
<reference evidence="3 4" key="1">
    <citation type="journal article" date="2013" name="BMC Genomics">
        <title>Genomics-driven discovery of the pneumocandin biosynthetic gene cluster in the fungus Glarea lozoyensis.</title>
        <authorList>
            <person name="Chen L."/>
            <person name="Yue Q."/>
            <person name="Zhang X."/>
            <person name="Xiang M."/>
            <person name="Wang C."/>
            <person name="Li S."/>
            <person name="Che Y."/>
            <person name="Ortiz-Lopez F.J."/>
            <person name="Bills G.F."/>
            <person name="Liu X."/>
            <person name="An Z."/>
        </authorList>
    </citation>
    <scope>NUCLEOTIDE SEQUENCE [LARGE SCALE GENOMIC DNA]</scope>
    <source>
        <strain evidence="4">ATCC 20868 / MF5171</strain>
    </source>
</reference>
<dbReference type="AlphaFoldDB" id="S3E356"/>
<dbReference type="HOGENOM" id="CLU_006598_1_0_1"/>
<dbReference type="InterPro" id="IPR032675">
    <property type="entry name" value="LRR_dom_sf"/>
</dbReference>
<feature type="region of interest" description="Disordered" evidence="1">
    <location>
        <begin position="42"/>
        <end position="140"/>
    </location>
</feature>
<dbReference type="InterPro" id="IPR056451">
    <property type="entry name" value="Znf_Tbcl_Rhp7"/>
</dbReference>
<feature type="region of interest" description="Disordered" evidence="1">
    <location>
        <begin position="179"/>
        <end position="198"/>
    </location>
</feature>
<dbReference type="Pfam" id="PF13516">
    <property type="entry name" value="LRR_6"/>
    <property type="match status" value="1"/>
</dbReference>
<dbReference type="GO" id="GO:0019005">
    <property type="term" value="C:SCF ubiquitin ligase complex"/>
    <property type="evidence" value="ECO:0007669"/>
    <property type="project" value="TreeGrafter"/>
</dbReference>
<dbReference type="OMA" id="ACRHISR"/>
<feature type="compositionally biased region" description="Basic residues" evidence="1">
    <location>
        <begin position="185"/>
        <end position="197"/>
    </location>
</feature>
<dbReference type="SUPFAM" id="SSF52047">
    <property type="entry name" value="RNI-like"/>
    <property type="match status" value="1"/>
</dbReference>
<evidence type="ECO:0000259" key="2">
    <source>
        <dbReference type="Pfam" id="PF23550"/>
    </source>
</evidence>
<feature type="compositionally biased region" description="Basic and acidic residues" evidence="1">
    <location>
        <begin position="128"/>
        <end position="137"/>
    </location>
</feature>
<dbReference type="eggNOG" id="KOG1947">
    <property type="taxonomic scope" value="Eukaryota"/>
</dbReference>
<dbReference type="Gene3D" id="3.80.10.10">
    <property type="entry name" value="Ribonuclease Inhibitor"/>
    <property type="match status" value="2"/>
</dbReference>
<dbReference type="InterPro" id="IPR006553">
    <property type="entry name" value="Leu-rich_rpt_Cys-con_subtyp"/>
</dbReference>
<dbReference type="Pfam" id="PF23550">
    <property type="entry name" value="zf_Tbcl_Rhp7"/>
    <property type="match status" value="1"/>
</dbReference>
<dbReference type="KEGG" id="glz:GLAREA_05865"/>
<gene>
    <name evidence="3" type="ORF">GLAREA_05865</name>
</gene>
<protein>
    <submittedName>
        <fullName evidence="3">RNI-like protein</fullName>
    </submittedName>
</protein>
<dbReference type="STRING" id="1116229.S3E356"/>
<feature type="domain" description="DNA repair protein rhp7 treble clef" evidence="2">
    <location>
        <begin position="143"/>
        <end position="179"/>
    </location>
</feature>
<dbReference type="InterPro" id="IPR001611">
    <property type="entry name" value="Leu-rich_rpt"/>
</dbReference>
<dbReference type="OrthoDB" id="1924287at2759"/>
<evidence type="ECO:0000313" key="4">
    <source>
        <dbReference type="Proteomes" id="UP000016922"/>
    </source>
</evidence>
<dbReference type="Proteomes" id="UP000016922">
    <property type="component" value="Unassembled WGS sequence"/>
</dbReference>
<evidence type="ECO:0000313" key="3">
    <source>
        <dbReference type="EMBL" id="EPE32853.1"/>
    </source>
</evidence>